<dbReference type="SUPFAM" id="SSF82171">
    <property type="entry name" value="DPP6 N-terminal domain-like"/>
    <property type="match status" value="1"/>
</dbReference>
<accession>A0A0L0EQR0</accession>
<evidence type="ECO:0000313" key="2">
    <source>
        <dbReference type="EMBL" id="KNC66710.1"/>
    </source>
</evidence>
<dbReference type="Proteomes" id="UP000036850">
    <property type="component" value="Unassembled WGS sequence"/>
</dbReference>
<dbReference type="OrthoDB" id="240809at2"/>
<proteinExistence type="predicted"/>
<gene>
    <name evidence="2" type="ORF">AC626_15260</name>
</gene>
<evidence type="ECO:0000256" key="1">
    <source>
        <dbReference type="SAM" id="SignalP"/>
    </source>
</evidence>
<protein>
    <submittedName>
        <fullName evidence="2">Uncharacterized protein</fullName>
    </submittedName>
</protein>
<sequence>MHSVNQLLPLLLAVFTASYSSNAHEDTPLFKGPYLGQPSPGLMPKAFAPGVIATEEHLESEVLFLPNMTELSFTRSGGKYGQSTLLAMQYANDSWYWKTIPAGEASTYQSRYSPPVSELREIAPLKDIPIIGYTRSAADTIYFYVLDFDDGSGHLSYSRRVDGKYETPIKMSKAINKGKYIAHPFVAPDESYLMWDAEQDGEDTPDIYISFRQPDGSWGEAIDMGNKINTPLYEQRPKVTPDGRYLFFWRGDVKTREDGSRYVVGSPYWVDAQIIEQLRPKL</sequence>
<keyword evidence="1" id="KW-0732">Signal</keyword>
<reference evidence="3" key="1">
    <citation type="submission" date="2015-07" db="EMBL/GenBank/DDBJ databases">
        <title>Draft genome sequence of a Pseudoalteromonas rubra strain, OCN096, isolated from Kaneohe Bay, Oahu, Hawaii.</title>
        <authorList>
            <person name="Beurmann S."/>
            <person name="Ushijima B."/>
            <person name="Belcaid M."/>
            <person name="Callahan S.M."/>
            <person name="Aeby G.S."/>
        </authorList>
    </citation>
    <scope>NUCLEOTIDE SEQUENCE [LARGE SCALE GENOMIC DNA]</scope>
    <source>
        <strain evidence="3">OCN096</strain>
    </source>
</reference>
<organism evidence="2 3">
    <name type="scientific">Pseudoalteromonas rubra</name>
    <dbReference type="NCBI Taxonomy" id="43658"/>
    <lineage>
        <taxon>Bacteria</taxon>
        <taxon>Pseudomonadati</taxon>
        <taxon>Pseudomonadota</taxon>
        <taxon>Gammaproteobacteria</taxon>
        <taxon>Alteromonadales</taxon>
        <taxon>Pseudoalteromonadaceae</taxon>
        <taxon>Pseudoalteromonas</taxon>
    </lineage>
</organism>
<dbReference type="AlphaFoldDB" id="A0A0L0EQR0"/>
<feature type="chain" id="PRO_5005537981" evidence="1">
    <location>
        <begin position="24"/>
        <end position="282"/>
    </location>
</feature>
<name>A0A0L0EQR0_9GAMM</name>
<feature type="signal peptide" evidence="1">
    <location>
        <begin position="1"/>
        <end position="23"/>
    </location>
</feature>
<comment type="caution">
    <text evidence="2">The sequence shown here is derived from an EMBL/GenBank/DDBJ whole genome shotgun (WGS) entry which is preliminary data.</text>
</comment>
<dbReference type="EMBL" id="LFZX01000125">
    <property type="protein sequence ID" value="KNC66710.1"/>
    <property type="molecule type" value="Genomic_DNA"/>
</dbReference>
<evidence type="ECO:0000313" key="3">
    <source>
        <dbReference type="Proteomes" id="UP000036850"/>
    </source>
</evidence>
<dbReference type="PATRIC" id="fig|43658.6.peg.369"/>